<protein>
    <submittedName>
        <fullName evidence="2">Uncharacterized protein</fullName>
    </submittedName>
</protein>
<organism evidence="2 3">
    <name type="scientific">Eiseniibacteriota bacterium</name>
    <dbReference type="NCBI Taxonomy" id="2212470"/>
    <lineage>
        <taxon>Bacteria</taxon>
        <taxon>Candidatus Eiseniibacteriota</taxon>
    </lineage>
</organism>
<sequence length="291" mass="32292">MRRSYVVALALISVLLVGTTIAFYSKYRKSVANYALATAEQESMRHRYEQAVNEIVVIQDSLNAIVVGEGTIRGLPAGDRNEVQLPPTLHDQVLTRIAILKGAIERTKERIQELDSRLKNNRVKIAGLEKMIAGLRKLAAEKEERIEQLATQVDTLQTQVSGLSAEVQGQQQELAQRQQELAEKQHELATIFYTIGTKKELTRSGIVEAKGGVLGLGKTLKPSGHFDQTVFTPLDTDQENVIRIPSDKARVLSAQPVSSYTIQPVGKGMVELRIVDPKEFRKVKQVVILTT</sequence>
<dbReference type="AlphaFoldDB" id="A0A538T1S1"/>
<dbReference type="EMBL" id="VBOW01000060">
    <property type="protein sequence ID" value="TMQ57578.1"/>
    <property type="molecule type" value="Genomic_DNA"/>
</dbReference>
<feature type="coiled-coil region" evidence="1">
    <location>
        <begin position="97"/>
        <end position="187"/>
    </location>
</feature>
<comment type="caution">
    <text evidence="2">The sequence shown here is derived from an EMBL/GenBank/DDBJ whole genome shotgun (WGS) entry which is preliminary data.</text>
</comment>
<accession>A0A538T1S1</accession>
<dbReference type="Gene3D" id="1.10.287.1490">
    <property type="match status" value="1"/>
</dbReference>
<proteinExistence type="predicted"/>
<evidence type="ECO:0000313" key="2">
    <source>
        <dbReference type="EMBL" id="TMQ57578.1"/>
    </source>
</evidence>
<reference evidence="2 3" key="1">
    <citation type="journal article" date="2019" name="Nat. Microbiol.">
        <title>Mediterranean grassland soil C-N compound turnover is dependent on rainfall and depth, and is mediated by genomically divergent microorganisms.</title>
        <authorList>
            <person name="Diamond S."/>
            <person name="Andeer P.F."/>
            <person name="Li Z."/>
            <person name="Crits-Christoph A."/>
            <person name="Burstein D."/>
            <person name="Anantharaman K."/>
            <person name="Lane K.R."/>
            <person name="Thomas B.C."/>
            <person name="Pan C."/>
            <person name="Northen T.R."/>
            <person name="Banfield J.F."/>
        </authorList>
    </citation>
    <scope>NUCLEOTIDE SEQUENCE [LARGE SCALE GENOMIC DNA]</scope>
    <source>
        <strain evidence="2">WS_6</strain>
    </source>
</reference>
<dbReference type="Proteomes" id="UP000316852">
    <property type="component" value="Unassembled WGS sequence"/>
</dbReference>
<evidence type="ECO:0000256" key="1">
    <source>
        <dbReference type="SAM" id="Coils"/>
    </source>
</evidence>
<name>A0A538T1S1_UNCEI</name>
<gene>
    <name evidence="2" type="ORF">E6K76_10060</name>
</gene>
<evidence type="ECO:0000313" key="3">
    <source>
        <dbReference type="Proteomes" id="UP000316852"/>
    </source>
</evidence>
<keyword evidence="1" id="KW-0175">Coiled coil</keyword>